<accession>A0AAP0F7W1</accession>
<keyword evidence="3" id="KW-1185">Reference proteome</keyword>
<dbReference type="EMBL" id="JBBNAE010000008">
    <property type="protein sequence ID" value="KAK9102294.1"/>
    <property type="molecule type" value="Genomic_DNA"/>
</dbReference>
<sequence>MKAKSRRVDISRADLWIKGHKNKKGQPRNDEIAGVVLSLTFAFGAVQKFPFQRLRGIAYYHSHRVLHRDLKPQNLEKKDAEKESSQMGQVGARSNPVPPDRKCIKTKRLDFTYFDSINVHVKALFEKLGWIKFLSTKLPLSHSHVRSFYANIYIESERDTSVLHTVVEGINVVVSKPLIRKLFDIPKRKVKCYGDAQLSKVPTFYHKAAVKLMCGGNTPKKPKKSQVGDLVVEARLIHRQVTHVICPRLFDDAGLKSPPKSEYVKVEKNMKDVIGQGEWSCSFGLKKKKKKKKKKNNQSRKCEIRLGKCSCDSKDKEENQISRTPILSEEEL</sequence>
<evidence type="ECO:0000313" key="2">
    <source>
        <dbReference type="EMBL" id="KAK9102294.1"/>
    </source>
</evidence>
<feature type="region of interest" description="Disordered" evidence="1">
    <location>
        <begin position="312"/>
        <end position="332"/>
    </location>
</feature>
<dbReference type="SUPFAM" id="SSF56112">
    <property type="entry name" value="Protein kinase-like (PK-like)"/>
    <property type="match status" value="1"/>
</dbReference>
<reference evidence="2 3" key="1">
    <citation type="submission" date="2024-01" db="EMBL/GenBank/DDBJ databases">
        <title>Genome assemblies of Stephania.</title>
        <authorList>
            <person name="Yang L."/>
        </authorList>
    </citation>
    <scope>NUCLEOTIDE SEQUENCE [LARGE SCALE GENOMIC DNA]</scope>
    <source>
        <strain evidence="2">QJT</strain>
        <tissue evidence="2">Leaf</tissue>
    </source>
</reference>
<evidence type="ECO:0000313" key="3">
    <source>
        <dbReference type="Proteomes" id="UP001417504"/>
    </source>
</evidence>
<proteinExistence type="predicted"/>
<dbReference type="Proteomes" id="UP001417504">
    <property type="component" value="Unassembled WGS sequence"/>
</dbReference>
<feature type="region of interest" description="Disordered" evidence="1">
    <location>
        <begin position="71"/>
        <end position="99"/>
    </location>
</feature>
<protein>
    <submittedName>
        <fullName evidence="2">Uncharacterized protein</fullName>
    </submittedName>
</protein>
<evidence type="ECO:0000256" key="1">
    <source>
        <dbReference type="SAM" id="MobiDB-lite"/>
    </source>
</evidence>
<feature type="compositionally biased region" description="Basic and acidic residues" evidence="1">
    <location>
        <begin position="71"/>
        <end position="84"/>
    </location>
</feature>
<dbReference type="Gene3D" id="1.10.510.10">
    <property type="entry name" value="Transferase(Phosphotransferase) domain 1"/>
    <property type="match status" value="1"/>
</dbReference>
<organism evidence="2 3">
    <name type="scientific">Stephania japonica</name>
    <dbReference type="NCBI Taxonomy" id="461633"/>
    <lineage>
        <taxon>Eukaryota</taxon>
        <taxon>Viridiplantae</taxon>
        <taxon>Streptophyta</taxon>
        <taxon>Embryophyta</taxon>
        <taxon>Tracheophyta</taxon>
        <taxon>Spermatophyta</taxon>
        <taxon>Magnoliopsida</taxon>
        <taxon>Ranunculales</taxon>
        <taxon>Menispermaceae</taxon>
        <taxon>Menispermoideae</taxon>
        <taxon>Cissampelideae</taxon>
        <taxon>Stephania</taxon>
    </lineage>
</organism>
<name>A0AAP0F7W1_9MAGN</name>
<comment type="caution">
    <text evidence="2">The sequence shown here is derived from an EMBL/GenBank/DDBJ whole genome shotgun (WGS) entry which is preliminary data.</text>
</comment>
<gene>
    <name evidence="2" type="ORF">Sjap_019548</name>
</gene>
<dbReference type="AlphaFoldDB" id="A0AAP0F7W1"/>
<dbReference type="InterPro" id="IPR011009">
    <property type="entry name" value="Kinase-like_dom_sf"/>
</dbReference>